<reference evidence="2" key="2">
    <citation type="submission" date="2019-06" db="EMBL/GenBank/DDBJ databases">
        <title>AzeR, a transcriptional regulator that responds to azelaic acid in Pseudomonas nitroreducens.</title>
        <authorList>
            <person name="Bez C."/>
            <person name="Javvadi S.G."/>
            <person name="Bertani I."/>
            <person name="Devescovi G."/>
            <person name="Studholme D.J."/>
            <person name="Geller A."/>
            <person name="Levy A."/>
            <person name="Venturi V."/>
        </authorList>
    </citation>
    <scope>NUCLEOTIDE SEQUENCE [LARGE SCALE GENOMIC DNA]</scope>
    <source>
        <strain evidence="2">DSM 9128</strain>
    </source>
</reference>
<proteinExistence type="predicted"/>
<dbReference type="AlphaFoldDB" id="A0A5R9AL73"/>
<dbReference type="EMBL" id="VASG01000001">
    <property type="protein sequence ID" value="TLP78617.1"/>
    <property type="molecule type" value="Genomic_DNA"/>
</dbReference>
<dbReference type="RefSeq" id="WP_138212828.1">
    <property type="nucleotide sequence ID" value="NZ_VASG01000001.1"/>
</dbReference>
<protein>
    <recommendedName>
        <fullName evidence="3">Lipoprotein</fullName>
    </recommendedName>
</protein>
<organism evidence="1 2">
    <name type="scientific">Pseudomonas nitroreducens</name>
    <dbReference type="NCBI Taxonomy" id="46680"/>
    <lineage>
        <taxon>Bacteria</taxon>
        <taxon>Pseudomonadati</taxon>
        <taxon>Pseudomonadota</taxon>
        <taxon>Gammaproteobacteria</taxon>
        <taxon>Pseudomonadales</taxon>
        <taxon>Pseudomonadaceae</taxon>
        <taxon>Pseudomonas</taxon>
    </lineage>
</organism>
<sequence>MSARIACAALTVLLLQGCGVTMPRYEPNYDNVQALKAKEPLAKLDAPSVSAAPGQNSLMVRANPVRSPEGNLSNHVQKALENELRLAGLLQPGAARHLEVTLRQTNLDAAAFGDGKGTLSAQFDLREQDRSLYSSTKTVNSSWDSSFMGAVAIPRAANAFNPLVTRLLAELYQDPAFIQALQQ</sequence>
<evidence type="ECO:0000313" key="2">
    <source>
        <dbReference type="Proteomes" id="UP000307510"/>
    </source>
</evidence>
<gene>
    <name evidence="1" type="ORF">FEA48_05290</name>
</gene>
<evidence type="ECO:0008006" key="3">
    <source>
        <dbReference type="Google" id="ProtNLM"/>
    </source>
</evidence>
<name>A0A5R9AL73_PSENT</name>
<accession>A0A5R9AL73</accession>
<comment type="caution">
    <text evidence="1">The sequence shown here is derived from an EMBL/GenBank/DDBJ whole genome shotgun (WGS) entry which is preliminary data.</text>
</comment>
<evidence type="ECO:0000313" key="1">
    <source>
        <dbReference type="EMBL" id="TLP78617.1"/>
    </source>
</evidence>
<dbReference type="Proteomes" id="UP000307510">
    <property type="component" value="Unassembled WGS sequence"/>
</dbReference>
<dbReference type="PROSITE" id="PS51257">
    <property type="entry name" value="PROKAR_LIPOPROTEIN"/>
    <property type="match status" value="1"/>
</dbReference>
<reference evidence="1 2" key="1">
    <citation type="submission" date="2019-05" db="EMBL/GenBank/DDBJ databases">
        <authorList>
            <person name="Moore K."/>
            <person name="O'Neill P."/>
            <person name="Farbos A."/>
            <person name="Studholme D.J."/>
        </authorList>
    </citation>
    <scope>NUCLEOTIDE SEQUENCE [LARGE SCALE GENOMIC DNA]</scope>
    <source>
        <strain evidence="1 2">DSM 9128</strain>
    </source>
</reference>